<sequence>MLSPQRFAHTTPNIFLPAIPSPLSPRSANIYGPYHRPPQNIWMSDPVTKDEHHKIASPNSRSSGKENEVRRRQNVKKAPSPKQDDLKERRRSMFLRNVREKREDKRFEARGEDILRLDYMQRQRAWEAQLAREAKVFAPEVDAIEDEEEEEYGLPVANGASASAMEISSQPPRHESQEDEVDEVRRREEEELQAMVEMMEGEGMGGQKAEGQGEGQEMNLWSDDDDYDELFSEVMGMETTRDSGADGQQDAGDGGGDVDMDML</sequence>
<feature type="region of interest" description="Disordered" evidence="1">
    <location>
        <begin position="202"/>
        <end position="222"/>
    </location>
</feature>
<reference evidence="2" key="1">
    <citation type="journal article" date="2020" name="Stud. Mycol.">
        <title>101 Dothideomycetes genomes: a test case for predicting lifestyles and emergence of pathogens.</title>
        <authorList>
            <person name="Haridas S."/>
            <person name="Albert R."/>
            <person name="Binder M."/>
            <person name="Bloem J."/>
            <person name="Labutti K."/>
            <person name="Salamov A."/>
            <person name="Andreopoulos B."/>
            <person name="Baker S."/>
            <person name="Barry K."/>
            <person name="Bills G."/>
            <person name="Bluhm B."/>
            <person name="Cannon C."/>
            <person name="Castanera R."/>
            <person name="Culley D."/>
            <person name="Daum C."/>
            <person name="Ezra D."/>
            <person name="Gonzalez J."/>
            <person name="Henrissat B."/>
            <person name="Kuo A."/>
            <person name="Liang C."/>
            <person name="Lipzen A."/>
            <person name="Lutzoni F."/>
            <person name="Magnuson J."/>
            <person name="Mondo S."/>
            <person name="Nolan M."/>
            <person name="Ohm R."/>
            <person name="Pangilinan J."/>
            <person name="Park H.-J."/>
            <person name="Ramirez L."/>
            <person name="Alfaro M."/>
            <person name="Sun H."/>
            <person name="Tritt A."/>
            <person name="Yoshinaga Y."/>
            <person name="Zwiers L.-H."/>
            <person name="Turgeon B."/>
            <person name="Goodwin S."/>
            <person name="Spatafora J."/>
            <person name="Crous P."/>
            <person name="Grigoriev I."/>
        </authorList>
    </citation>
    <scope>NUCLEOTIDE SEQUENCE</scope>
    <source>
        <strain evidence="2">CBS 116005</strain>
    </source>
</reference>
<name>A0A6G1LE61_9PEZI</name>
<feature type="region of interest" description="Disordered" evidence="1">
    <location>
        <begin position="238"/>
        <end position="263"/>
    </location>
</feature>
<dbReference type="Proteomes" id="UP000799436">
    <property type="component" value="Unassembled WGS sequence"/>
</dbReference>
<feature type="compositionally biased region" description="Gly residues" evidence="1">
    <location>
        <begin position="202"/>
        <end position="214"/>
    </location>
</feature>
<accession>A0A6G1LE61</accession>
<dbReference type="AlphaFoldDB" id="A0A6G1LE61"/>
<dbReference type="OrthoDB" id="5279705at2759"/>
<proteinExistence type="predicted"/>
<organism evidence="2 3">
    <name type="scientific">Teratosphaeria nubilosa</name>
    <dbReference type="NCBI Taxonomy" id="161662"/>
    <lineage>
        <taxon>Eukaryota</taxon>
        <taxon>Fungi</taxon>
        <taxon>Dikarya</taxon>
        <taxon>Ascomycota</taxon>
        <taxon>Pezizomycotina</taxon>
        <taxon>Dothideomycetes</taxon>
        <taxon>Dothideomycetidae</taxon>
        <taxon>Mycosphaerellales</taxon>
        <taxon>Teratosphaeriaceae</taxon>
        <taxon>Teratosphaeria</taxon>
    </lineage>
</organism>
<dbReference type="EMBL" id="ML995820">
    <property type="protein sequence ID" value="KAF2771233.1"/>
    <property type="molecule type" value="Genomic_DNA"/>
</dbReference>
<feature type="region of interest" description="Disordered" evidence="1">
    <location>
        <begin position="162"/>
        <end position="186"/>
    </location>
</feature>
<gene>
    <name evidence="2" type="ORF">EJ03DRAFT_325681</name>
</gene>
<feature type="region of interest" description="Disordered" evidence="1">
    <location>
        <begin position="41"/>
        <end position="92"/>
    </location>
</feature>
<evidence type="ECO:0000313" key="3">
    <source>
        <dbReference type="Proteomes" id="UP000799436"/>
    </source>
</evidence>
<protein>
    <submittedName>
        <fullName evidence="2">Uncharacterized protein</fullName>
    </submittedName>
</protein>
<evidence type="ECO:0000256" key="1">
    <source>
        <dbReference type="SAM" id="MobiDB-lite"/>
    </source>
</evidence>
<feature type="region of interest" description="Disordered" evidence="1">
    <location>
        <begin position="1"/>
        <end position="22"/>
    </location>
</feature>
<evidence type="ECO:0000313" key="2">
    <source>
        <dbReference type="EMBL" id="KAF2771233.1"/>
    </source>
</evidence>
<keyword evidence="3" id="KW-1185">Reference proteome</keyword>